<evidence type="ECO:0008006" key="8">
    <source>
        <dbReference type="Google" id="ProtNLM"/>
    </source>
</evidence>
<dbReference type="Proteomes" id="UP000232323">
    <property type="component" value="Unassembled WGS sequence"/>
</dbReference>
<feature type="compositionally biased region" description="Acidic residues" evidence="5">
    <location>
        <begin position="237"/>
        <end position="246"/>
    </location>
</feature>
<reference evidence="6 7" key="1">
    <citation type="submission" date="2017-08" db="EMBL/GenBank/DDBJ databases">
        <title>Acidophilic green algal genome provides insights into adaptation to an acidic environment.</title>
        <authorList>
            <person name="Hirooka S."/>
            <person name="Hirose Y."/>
            <person name="Kanesaki Y."/>
            <person name="Higuchi S."/>
            <person name="Fujiwara T."/>
            <person name="Onuma R."/>
            <person name="Era A."/>
            <person name="Ohbayashi R."/>
            <person name="Uzuka A."/>
            <person name="Nozaki H."/>
            <person name="Yoshikawa H."/>
            <person name="Miyagishima S.Y."/>
        </authorList>
    </citation>
    <scope>NUCLEOTIDE SEQUENCE [LARGE SCALE GENOMIC DNA]</scope>
    <source>
        <strain evidence="6 7">NIES-2499</strain>
    </source>
</reference>
<dbReference type="SUPFAM" id="SSF52058">
    <property type="entry name" value="L domain-like"/>
    <property type="match status" value="1"/>
</dbReference>
<dbReference type="InterPro" id="IPR001611">
    <property type="entry name" value="Leu-rich_rpt"/>
</dbReference>
<dbReference type="Gene3D" id="3.80.10.10">
    <property type="entry name" value="Ribonuclease Inhibitor"/>
    <property type="match status" value="1"/>
</dbReference>
<dbReference type="AlphaFoldDB" id="A0A250XET9"/>
<dbReference type="PROSITE" id="PS51450">
    <property type="entry name" value="LRR"/>
    <property type="match status" value="1"/>
</dbReference>
<evidence type="ECO:0000256" key="1">
    <source>
        <dbReference type="ARBA" id="ARBA00004430"/>
    </source>
</evidence>
<organism evidence="6 7">
    <name type="scientific">Chlamydomonas eustigma</name>
    <dbReference type="NCBI Taxonomy" id="1157962"/>
    <lineage>
        <taxon>Eukaryota</taxon>
        <taxon>Viridiplantae</taxon>
        <taxon>Chlorophyta</taxon>
        <taxon>core chlorophytes</taxon>
        <taxon>Chlorophyceae</taxon>
        <taxon>CS clade</taxon>
        <taxon>Chlamydomonadales</taxon>
        <taxon>Chlamydomonadaceae</taxon>
        <taxon>Chlamydomonas</taxon>
    </lineage>
</organism>
<dbReference type="OrthoDB" id="2160613at2759"/>
<feature type="compositionally biased region" description="Acidic residues" evidence="5">
    <location>
        <begin position="159"/>
        <end position="225"/>
    </location>
</feature>
<accession>A0A250XET9</accession>
<dbReference type="GO" id="GO:0005930">
    <property type="term" value="C:axoneme"/>
    <property type="evidence" value="ECO:0007669"/>
    <property type="project" value="UniProtKB-SubCell"/>
</dbReference>
<keyword evidence="2" id="KW-0433">Leucine-rich repeat</keyword>
<keyword evidence="7" id="KW-1185">Reference proteome</keyword>
<dbReference type="STRING" id="1157962.A0A250XET9"/>
<comment type="similarity">
    <text evidence="4">Belongs to the ANP32 family.</text>
</comment>
<dbReference type="PANTHER" id="PTHR11375:SF0">
    <property type="entry name" value="ACIDIC LEUCINE-RICH NUCLEAR PHOSPHOPROTEIN 32 FAMILY MEMBER A"/>
    <property type="match status" value="1"/>
</dbReference>
<gene>
    <name evidence="6" type="ORF">CEUSTIGMA_g9001.t1</name>
</gene>
<evidence type="ECO:0000256" key="2">
    <source>
        <dbReference type="ARBA" id="ARBA00022614"/>
    </source>
</evidence>
<dbReference type="EMBL" id="BEGY01000067">
    <property type="protein sequence ID" value="GAX81573.1"/>
    <property type="molecule type" value="Genomic_DNA"/>
</dbReference>
<proteinExistence type="inferred from homology"/>
<dbReference type="PANTHER" id="PTHR11375">
    <property type="entry name" value="ACIDIC LEUCINE-RICH NUCLEAR PHOSPHOPROTEIN 32"/>
    <property type="match status" value="1"/>
</dbReference>
<sequence>MKSLEEAIKQAVNNRSPDQVTRLELDSLCRLNGDWKPFSLYQGLTVLSLSNTYVSNLAGFPTLPLLKILILSENRISGGLEHLAQGSLVNLKMLDLAFNVGIKRLDQLEPLKKLPELKKLCLDGCPVKDVPGFHEKVFELLPGLEYLDQMDKQGKECDVDYDDDDDEIADDEGEAEESYDDEDEEDEAADEVEGSEEVVIDGGVVDDDDEAEADEERPEVASDDDQQVKIGIHPGDEKDDDEGDDVLEGHDTKKRKLNI</sequence>
<name>A0A250XET9_9CHLO</name>
<evidence type="ECO:0000256" key="3">
    <source>
        <dbReference type="ARBA" id="ARBA00022737"/>
    </source>
</evidence>
<protein>
    <recommendedName>
        <fullName evidence="8">U2A'/phosphoprotein 32 family A C-terminal domain-containing protein</fullName>
    </recommendedName>
</protein>
<dbReference type="Pfam" id="PF14580">
    <property type="entry name" value="LRR_9"/>
    <property type="match status" value="1"/>
</dbReference>
<dbReference type="InterPro" id="IPR045081">
    <property type="entry name" value="AN32"/>
</dbReference>
<evidence type="ECO:0000313" key="6">
    <source>
        <dbReference type="EMBL" id="GAX81573.1"/>
    </source>
</evidence>
<feature type="region of interest" description="Disordered" evidence="5">
    <location>
        <begin position="156"/>
        <end position="259"/>
    </location>
</feature>
<dbReference type="GO" id="GO:0042393">
    <property type="term" value="F:histone binding"/>
    <property type="evidence" value="ECO:0007669"/>
    <property type="project" value="TreeGrafter"/>
</dbReference>
<keyword evidence="3" id="KW-0677">Repeat</keyword>
<evidence type="ECO:0000313" key="7">
    <source>
        <dbReference type="Proteomes" id="UP000232323"/>
    </source>
</evidence>
<comment type="subcellular location">
    <subcellularLocation>
        <location evidence="1">Cytoplasm</location>
        <location evidence="1">Cytoskeleton</location>
        <location evidence="1">Cilium axoneme</location>
    </subcellularLocation>
</comment>
<dbReference type="InterPro" id="IPR032675">
    <property type="entry name" value="LRR_dom_sf"/>
</dbReference>
<evidence type="ECO:0000256" key="5">
    <source>
        <dbReference type="SAM" id="MobiDB-lite"/>
    </source>
</evidence>
<evidence type="ECO:0000256" key="4">
    <source>
        <dbReference type="ARBA" id="ARBA00025777"/>
    </source>
</evidence>
<dbReference type="GO" id="GO:0005634">
    <property type="term" value="C:nucleus"/>
    <property type="evidence" value="ECO:0007669"/>
    <property type="project" value="TreeGrafter"/>
</dbReference>
<comment type="caution">
    <text evidence="6">The sequence shown here is derived from an EMBL/GenBank/DDBJ whole genome shotgun (WGS) entry which is preliminary data.</text>
</comment>